<dbReference type="Proteomes" id="UP001500151">
    <property type="component" value="Unassembled WGS sequence"/>
</dbReference>
<keyword evidence="3" id="KW-1185">Reference proteome</keyword>
<gene>
    <name evidence="2" type="ORF">GCM10010307_42610</name>
</gene>
<evidence type="ECO:0000313" key="2">
    <source>
        <dbReference type="EMBL" id="GAA2641306.1"/>
    </source>
</evidence>
<comment type="caution">
    <text evidence="2">The sequence shown here is derived from an EMBL/GenBank/DDBJ whole genome shotgun (WGS) entry which is preliminary data.</text>
</comment>
<evidence type="ECO:0000256" key="1">
    <source>
        <dbReference type="SAM" id="Phobius"/>
    </source>
</evidence>
<keyword evidence="1" id="KW-0812">Transmembrane</keyword>
<organism evidence="2 3">
    <name type="scientific">Streptomyces vastus</name>
    <dbReference type="NCBI Taxonomy" id="285451"/>
    <lineage>
        <taxon>Bacteria</taxon>
        <taxon>Bacillati</taxon>
        <taxon>Actinomycetota</taxon>
        <taxon>Actinomycetes</taxon>
        <taxon>Kitasatosporales</taxon>
        <taxon>Streptomycetaceae</taxon>
        <taxon>Streptomyces</taxon>
    </lineage>
</organism>
<reference evidence="2 3" key="1">
    <citation type="journal article" date="2019" name="Int. J. Syst. Evol. Microbiol.">
        <title>The Global Catalogue of Microorganisms (GCM) 10K type strain sequencing project: providing services to taxonomists for standard genome sequencing and annotation.</title>
        <authorList>
            <consortium name="The Broad Institute Genomics Platform"/>
            <consortium name="The Broad Institute Genome Sequencing Center for Infectious Disease"/>
            <person name="Wu L."/>
            <person name="Ma J."/>
        </authorList>
    </citation>
    <scope>NUCLEOTIDE SEQUENCE [LARGE SCALE GENOMIC DNA]</scope>
    <source>
        <strain evidence="2 3">JCM 4524</strain>
    </source>
</reference>
<feature type="transmembrane region" description="Helical" evidence="1">
    <location>
        <begin position="57"/>
        <end position="76"/>
    </location>
</feature>
<evidence type="ECO:0000313" key="3">
    <source>
        <dbReference type="Proteomes" id="UP001500151"/>
    </source>
</evidence>
<feature type="transmembrane region" description="Helical" evidence="1">
    <location>
        <begin position="88"/>
        <end position="113"/>
    </location>
</feature>
<evidence type="ECO:0008006" key="4">
    <source>
        <dbReference type="Google" id="ProtNLM"/>
    </source>
</evidence>
<sequence length="181" mass="19476">MTMNPRLRKFALTAHVTSSVGWLGAVAVFLALAVAGLTSQDAQTVRGAYLAMELTGWLVLVPLSLASLLTGVVQALGTSWGLFRHYWVLFKLLITVVATVLLLVHMQVAGHVADVAADTNLPSGDLVGMRIQLLADAATALLVLLVAVTLSVYKPRGLTRYGWRKQHEPRGPQPEATKQQV</sequence>
<accession>A0ABN3R1R1</accession>
<keyword evidence="1" id="KW-0472">Membrane</keyword>
<protein>
    <recommendedName>
        <fullName evidence="4">DUF2269 domain-containing protein</fullName>
    </recommendedName>
</protein>
<name>A0ABN3R1R1_9ACTN</name>
<keyword evidence="1" id="KW-1133">Transmembrane helix</keyword>
<dbReference type="RefSeq" id="WP_344392017.1">
    <property type="nucleotide sequence ID" value="NZ_BAAASJ010000042.1"/>
</dbReference>
<feature type="transmembrane region" description="Helical" evidence="1">
    <location>
        <begin position="133"/>
        <end position="153"/>
    </location>
</feature>
<feature type="transmembrane region" description="Helical" evidence="1">
    <location>
        <begin position="12"/>
        <end position="37"/>
    </location>
</feature>
<proteinExistence type="predicted"/>
<dbReference type="EMBL" id="BAAASJ010000042">
    <property type="protein sequence ID" value="GAA2641306.1"/>
    <property type="molecule type" value="Genomic_DNA"/>
</dbReference>